<dbReference type="Pfam" id="PF05016">
    <property type="entry name" value="ParE_toxin"/>
    <property type="match status" value="1"/>
</dbReference>
<dbReference type="EMBL" id="JBHSBV010000005">
    <property type="protein sequence ID" value="MFC4202085.1"/>
    <property type="molecule type" value="Genomic_DNA"/>
</dbReference>
<evidence type="ECO:0000313" key="2">
    <source>
        <dbReference type="Proteomes" id="UP001595848"/>
    </source>
</evidence>
<sequence>MRPKPVIPRALARRDVEDALDYLLNVASERVALGFVDSLEQAYVRISRHPNAGSPRYAHELGLADLRHWRLKRYPYLVFYIEQPDHIDVWRVLHGMRDIPEWLGGVPAPGEPPKDEDVDK</sequence>
<reference evidence="2" key="1">
    <citation type="journal article" date="2019" name="Int. J. Syst. Evol. Microbiol.">
        <title>The Global Catalogue of Microorganisms (GCM) 10K type strain sequencing project: providing services to taxonomists for standard genome sequencing and annotation.</title>
        <authorList>
            <consortium name="The Broad Institute Genomics Platform"/>
            <consortium name="The Broad Institute Genome Sequencing Center for Infectious Disease"/>
            <person name="Wu L."/>
            <person name="Ma J."/>
        </authorList>
    </citation>
    <scope>NUCLEOTIDE SEQUENCE [LARGE SCALE GENOMIC DNA]</scope>
    <source>
        <strain evidence="2">LMG 24813</strain>
    </source>
</reference>
<accession>A0ABV8NYU2</accession>
<keyword evidence="2" id="KW-1185">Reference proteome</keyword>
<name>A0ABV8NYU2_9BURK</name>
<dbReference type="InterPro" id="IPR051803">
    <property type="entry name" value="TA_system_RelE-like_toxin"/>
</dbReference>
<dbReference type="RefSeq" id="WP_217966286.1">
    <property type="nucleotide sequence ID" value="NZ_JAHTBN010000012.1"/>
</dbReference>
<protein>
    <submittedName>
        <fullName evidence="1">Type II toxin-antitoxin system RelE/ParE family toxin</fullName>
    </submittedName>
</protein>
<dbReference type="Proteomes" id="UP001595848">
    <property type="component" value="Unassembled WGS sequence"/>
</dbReference>
<dbReference type="InterPro" id="IPR007712">
    <property type="entry name" value="RelE/ParE_toxin"/>
</dbReference>
<dbReference type="PANTHER" id="PTHR33755:SF8">
    <property type="entry name" value="TOXIN PARE2"/>
    <property type="match status" value="1"/>
</dbReference>
<organism evidence="1 2">
    <name type="scientific">Candidimonas humi</name>
    <dbReference type="NCBI Taxonomy" id="683355"/>
    <lineage>
        <taxon>Bacteria</taxon>
        <taxon>Pseudomonadati</taxon>
        <taxon>Pseudomonadota</taxon>
        <taxon>Betaproteobacteria</taxon>
        <taxon>Burkholderiales</taxon>
        <taxon>Alcaligenaceae</taxon>
        <taxon>Candidimonas</taxon>
    </lineage>
</organism>
<comment type="caution">
    <text evidence="1">The sequence shown here is derived from an EMBL/GenBank/DDBJ whole genome shotgun (WGS) entry which is preliminary data.</text>
</comment>
<evidence type="ECO:0000313" key="1">
    <source>
        <dbReference type="EMBL" id="MFC4202085.1"/>
    </source>
</evidence>
<proteinExistence type="predicted"/>
<dbReference type="PANTHER" id="PTHR33755">
    <property type="entry name" value="TOXIN PARE1-RELATED"/>
    <property type="match status" value="1"/>
</dbReference>
<gene>
    <name evidence="1" type="ORF">ACFOY1_14085</name>
</gene>